<dbReference type="InterPro" id="IPR003018">
    <property type="entry name" value="GAF"/>
</dbReference>
<dbReference type="SUPFAM" id="SSF55781">
    <property type="entry name" value="GAF domain-like"/>
    <property type="match status" value="2"/>
</dbReference>
<feature type="region of interest" description="Disordered" evidence="2">
    <location>
        <begin position="156"/>
        <end position="178"/>
    </location>
</feature>
<sequence length="989" mass="107297">MDSSGGSPFSSDAVEEKRRLLGDSSTTGCVASLCCAGEHLAADARSLDDESHVFPRRPSTSRRSDAEAYGLSAKALAGPGEKNTTQEDFLFRHDTTAPPREAGSSGSRAPVSKCQGAFRTASLGSDLSGVSASPHLPFSRQVNAGTEEATTLKPVTAAPGDSRAGSVPGRQPPPYAPRKEFCSESRVQALLSRLTALQDALDSKSKTIIAQQETVELQKREITELESTVATLTSQVLELEEALTVRRPGCKSAPVSSSSRQEGNTGPASGSSRRDTTDSARIGIVPVTPLSPKSNEMRTRALASMALSPRALLDSLEEENAVAMRQQASCKEGSPCSPRVVRKMLDGEDSARSQHDQVVAECEGVSTIEDEDGMTGFSESFALQDLHILEAILHMQIRRRRCRKRMSVVAASLEKQAAVFQHICFASLKETLVFFLVTRNVRLLNGLREFVPQVRQRARAPSPPRAAVLTLFSRFFSLALRANSAQWLQLLVEVLEAERGSVFLWDPTRSELFTRCATGGLSRAVRVKSGSGIAGTVYCTGEPLVVQDPSSCRRVAAGKATNKEKSSVLMRSRFNPVVDKRTNFRTRNICCVPLKLNAKVIGCIQLLNKLHDLQFDSDDVQFLQIIGDYVSHAFTYSPFIDDQEAVEQAEALWTSYALENATTGPLHSKTTNPVLHWLARALAAAFDAAHCSVWIFSGSCNRLSLEATTLQIGAQAGTEPRSALAERVLEFGATINIVDVSKDARFVPGAENPLPGTTRNLVCVPLVQEGQDFAEEPRGCVQLFNKIHGVFSSADTRKLQGFVQVIHGLYEGGCRTLSLSCAVTHLQQIFSRMPAATFLIGRGGVIIQANDEATSLTTKLASRKGRPICPSGVLRAGDGSGHCETGREQNFPVGLSLSDLWLPEYYELYEMWTACLNSGAEVTKTVHLAGTSEPKDRIRSHVVTTEKDENVPNGTWIARAQPFPAAPSKKQPFCCMFSLLELSCWYRGA</sequence>
<keyword evidence="5" id="KW-1185">Reference proteome</keyword>
<dbReference type="RefSeq" id="XP_067925131.1">
    <property type="nucleotide sequence ID" value="XM_068062894.1"/>
</dbReference>
<dbReference type="GeneID" id="94426105"/>
<dbReference type="EMBL" id="MIGC01001115">
    <property type="protein sequence ID" value="PHJ23455.1"/>
    <property type="molecule type" value="Genomic_DNA"/>
</dbReference>
<feature type="region of interest" description="Disordered" evidence="2">
    <location>
        <begin position="247"/>
        <end position="292"/>
    </location>
</feature>
<protein>
    <submittedName>
        <fullName evidence="4">3 5-cyclic nucleotide phosphodiesterase related protein</fullName>
    </submittedName>
</protein>
<feature type="domain" description="GAF" evidence="3">
    <location>
        <begin position="479"/>
        <end position="650"/>
    </location>
</feature>
<evidence type="ECO:0000256" key="1">
    <source>
        <dbReference type="SAM" id="Coils"/>
    </source>
</evidence>
<dbReference type="InterPro" id="IPR029016">
    <property type="entry name" value="GAF-like_dom_sf"/>
</dbReference>
<evidence type="ECO:0000259" key="3">
    <source>
        <dbReference type="SMART" id="SM00065"/>
    </source>
</evidence>
<feature type="coiled-coil region" evidence="1">
    <location>
        <begin position="208"/>
        <end position="242"/>
    </location>
</feature>
<dbReference type="VEuPathDB" id="ToxoDB:CSUI_002695"/>
<feature type="compositionally biased region" description="Polar residues" evidence="2">
    <location>
        <begin position="254"/>
        <end position="271"/>
    </location>
</feature>
<evidence type="ECO:0000313" key="4">
    <source>
        <dbReference type="EMBL" id="PHJ23455.1"/>
    </source>
</evidence>
<accession>A0A2C6L7S3</accession>
<dbReference type="Pfam" id="PF01590">
    <property type="entry name" value="GAF"/>
    <property type="match status" value="2"/>
</dbReference>
<dbReference type="SMART" id="SM00065">
    <property type="entry name" value="GAF"/>
    <property type="match status" value="2"/>
</dbReference>
<evidence type="ECO:0000313" key="5">
    <source>
        <dbReference type="Proteomes" id="UP000221165"/>
    </source>
</evidence>
<organism evidence="4 5">
    <name type="scientific">Cystoisospora suis</name>
    <dbReference type="NCBI Taxonomy" id="483139"/>
    <lineage>
        <taxon>Eukaryota</taxon>
        <taxon>Sar</taxon>
        <taxon>Alveolata</taxon>
        <taxon>Apicomplexa</taxon>
        <taxon>Conoidasida</taxon>
        <taxon>Coccidia</taxon>
        <taxon>Eucoccidiorida</taxon>
        <taxon>Eimeriorina</taxon>
        <taxon>Sarcocystidae</taxon>
        <taxon>Cystoisospora</taxon>
    </lineage>
</organism>
<feature type="region of interest" description="Disordered" evidence="2">
    <location>
        <begin position="45"/>
        <end position="82"/>
    </location>
</feature>
<dbReference type="OrthoDB" id="430821at2759"/>
<name>A0A2C6L7S3_9APIC</name>
<feature type="domain" description="GAF" evidence="3">
    <location>
        <begin position="670"/>
        <end position="827"/>
    </location>
</feature>
<dbReference type="Proteomes" id="UP000221165">
    <property type="component" value="Unassembled WGS sequence"/>
</dbReference>
<dbReference type="Gene3D" id="3.30.450.40">
    <property type="match status" value="2"/>
</dbReference>
<gene>
    <name evidence="4" type="ORF">CSUI_002695</name>
</gene>
<proteinExistence type="predicted"/>
<reference evidence="4 5" key="1">
    <citation type="journal article" date="2017" name="Int. J. Parasitol.">
        <title>The genome of the protozoan parasite Cystoisospora suis and a reverse vaccinology approach to identify vaccine candidates.</title>
        <authorList>
            <person name="Palmieri N."/>
            <person name="Shrestha A."/>
            <person name="Ruttkowski B."/>
            <person name="Beck T."/>
            <person name="Vogl C."/>
            <person name="Tomley F."/>
            <person name="Blake D.P."/>
            <person name="Joachim A."/>
        </authorList>
    </citation>
    <scope>NUCLEOTIDE SEQUENCE [LARGE SCALE GENOMIC DNA]</scope>
    <source>
        <strain evidence="4 5">Wien I</strain>
    </source>
</reference>
<keyword evidence="1" id="KW-0175">Coiled coil</keyword>
<comment type="caution">
    <text evidence="4">The sequence shown here is derived from an EMBL/GenBank/DDBJ whole genome shotgun (WGS) entry which is preliminary data.</text>
</comment>
<evidence type="ECO:0000256" key="2">
    <source>
        <dbReference type="SAM" id="MobiDB-lite"/>
    </source>
</evidence>
<dbReference type="AlphaFoldDB" id="A0A2C6L7S3"/>